<dbReference type="InterPro" id="IPR011992">
    <property type="entry name" value="EF-hand-dom_pair"/>
</dbReference>
<dbReference type="AlphaFoldDB" id="A0A8B8VWT2"/>
<evidence type="ECO:0000313" key="5">
    <source>
        <dbReference type="RefSeq" id="XP_036688917.1"/>
    </source>
</evidence>
<dbReference type="SUPFAM" id="SSF47473">
    <property type="entry name" value="EF-hand"/>
    <property type="match status" value="1"/>
</dbReference>
<dbReference type="InterPro" id="IPR002048">
    <property type="entry name" value="EF_hand_dom"/>
</dbReference>
<name>A0A8B8VWT2_BALMU</name>
<accession>A0A8B8VWT2</accession>
<dbReference type="InterPro" id="IPR050230">
    <property type="entry name" value="CALM/Myosin/TropC-like"/>
</dbReference>
<feature type="compositionally biased region" description="Low complexity" evidence="2">
    <location>
        <begin position="8"/>
        <end position="23"/>
    </location>
</feature>
<dbReference type="PANTHER" id="PTHR23048">
    <property type="entry name" value="MYOSIN LIGHT CHAIN 1, 3"/>
    <property type="match status" value="1"/>
</dbReference>
<feature type="domain" description="EF-hand" evidence="3">
    <location>
        <begin position="146"/>
        <end position="181"/>
    </location>
</feature>
<dbReference type="CTD" id="163688"/>
<evidence type="ECO:0000259" key="3">
    <source>
        <dbReference type="PROSITE" id="PS50222"/>
    </source>
</evidence>
<dbReference type="PANTHER" id="PTHR23048:SF56">
    <property type="entry name" value="CALMODULIN 2"/>
    <property type="match status" value="1"/>
</dbReference>
<protein>
    <submittedName>
        <fullName evidence="5">Calmodulin-like protein 6 isoform X2</fullName>
    </submittedName>
</protein>
<dbReference type="PROSITE" id="PS50222">
    <property type="entry name" value="EF_HAND_2"/>
    <property type="match status" value="2"/>
</dbReference>
<reference evidence="5" key="1">
    <citation type="submission" date="2025-08" db="UniProtKB">
        <authorList>
            <consortium name="RefSeq"/>
        </authorList>
    </citation>
    <scope>IDENTIFICATION</scope>
    <source>
        <tissue evidence="5">Epidermis and Blubber</tissue>
    </source>
</reference>
<dbReference type="GO" id="GO:0005509">
    <property type="term" value="F:calcium ion binding"/>
    <property type="evidence" value="ECO:0007669"/>
    <property type="project" value="InterPro"/>
</dbReference>
<feature type="domain" description="EF-hand" evidence="3">
    <location>
        <begin position="220"/>
        <end position="255"/>
    </location>
</feature>
<comment type="similarity">
    <text evidence="1">Belongs to the calmodulin family. Calglandulin subfamily.</text>
</comment>
<sequence length="350" mass="37273">MEGRQQEPSPSSDDSPWGLPLHSGGRGSLGRREQPLSCPGPRCPSLPWPRGALAGTQGQRGSSGVRGCSGQEGPRGEGPTCPKIGLTGSPGHKRLLESGPQGPRAAGPAKTQPPPLPLVLCPQQLQRHRAVSPQLATDMTERLTAEQIKEYEGVFEMFDEEGNGAVKTDELERLVSLLGINPTKSELASMAKDVDREKKGFFNCEGFLALRGVYWEKAQNQESELRAASRIFDKEGKGYIDWGALKYVLARAGEPLSEVEAAQMMKEADKDGGGTIDYEGEWGMGLGARRPGRARLLTCPSALRVRGHDDWGVLQAGPVGAATAAVGSPLPAAITLLPTLPSAPCQLRGQ</sequence>
<dbReference type="GO" id="GO:0016460">
    <property type="term" value="C:myosin II complex"/>
    <property type="evidence" value="ECO:0007669"/>
    <property type="project" value="TreeGrafter"/>
</dbReference>
<dbReference type="SMART" id="SM00054">
    <property type="entry name" value="EFh"/>
    <property type="match status" value="3"/>
</dbReference>
<evidence type="ECO:0000256" key="2">
    <source>
        <dbReference type="SAM" id="MobiDB-lite"/>
    </source>
</evidence>
<keyword evidence="4" id="KW-1185">Reference proteome</keyword>
<dbReference type="CDD" id="cd00051">
    <property type="entry name" value="EFh"/>
    <property type="match status" value="2"/>
</dbReference>
<proteinExistence type="inferred from homology"/>
<evidence type="ECO:0000256" key="1">
    <source>
        <dbReference type="ARBA" id="ARBA00006182"/>
    </source>
</evidence>
<evidence type="ECO:0000313" key="4">
    <source>
        <dbReference type="Proteomes" id="UP000694857"/>
    </source>
</evidence>
<feature type="region of interest" description="Disordered" evidence="2">
    <location>
        <begin position="1"/>
        <end position="115"/>
    </location>
</feature>
<dbReference type="FunFam" id="1.10.238.10:FF:000001">
    <property type="entry name" value="Calmodulin 1"/>
    <property type="match status" value="1"/>
</dbReference>
<dbReference type="Pfam" id="PF13499">
    <property type="entry name" value="EF-hand_7"/>
    <property type="match status" value="1"/>
</dbReference>
<dbReference type="Proteomes" id="UP000694857">
    <property type="component" value="Chromosome 1"/>
</dbReference>
<dbReference type="Gene3D" id="1.10.238.10">
    <property type="entry name" value="EF-hand"/>
    <property type="match status" value="2"/>
</dbReference>
<dbReference type="RefSeq" id="XP_036688917.1">
    <property type="nucleotide sequence ID" value="XM_036833022.1"/>
</dbReference>
<gene>
    <name evidence="5" type="primary">CALML6</name>
</gene>
<dbReference type="GeneID" id="118884881"/>
<organism evidence="4 5">
    <name type="scientific">Balaenoptera musculus</name>
    <name type="common">Blue whale</name>
    <dbReference type="NCBI Taxonomy" id="9771"/>
    <lineage>
        <taxon>Eukaryota</taxon>
        <taxon>Metazoa</taxon>
        <taxon>Chordata</taxon>
        <taxon>Craniata</taxon>
        <taxon>Vertebrata</taxon>
        <taxon>Euteleostomi</taxon>
        <taxon>Mammalia</taxon>
        <taxon>Eutheria</taxon>
        <taxon>Laurasiatheria</taxon>
        <taxon>Artiodactyla</taxon>
        <taxon>Whippomorpha</taxon>
        <taxon>Cetacea</taxon>
        <taxon>Mysticeti</taxon>
        <taxon>Balaenopteridae</taxon>
        <taxon>Balaenoptera</taxon>
    </lineage>
</organism>